<gene>
    <name evidence="2" type="ORF">B296_00053863</name>
</gene>
<dbReference type="AlphaFoldDB" id="A0A426X975"/>
<reference evidence="2 3" key="1">
    <citation type="journal article" date="2014" name="Agronomy (Basel)">
        <title>A Draft Genome Sequence for Ensete ventricosum, the Drought-Tolerant Tree Against Hunger.</title>
        <authorList>
            <person name="Harrison J."/>
            <person name="Moore K.A."/>
            <person name="Paszkiewicz K."/>
            <person name="Jones T."/>
            <person name="Grant M."/>
            <person name="Ambacheew D."/>
            <person name="Muzemil S."/>
            <person name="Studholme D.J."/>
        </authorList>
    </citation>
    <scope>NUCLEOTIDE SEQUENCE [LARGE SCALE GENOMIC DNA]</scope>
</reference>
<name>A0A426X975_ENSVE</name>
<dbReference type="InterPro" id="IPR021102">
    <property type="entry name" value="PNGase_A"/>
</dbReference>
<dbReference type="PANTHER" id="PTHR31104">
    <property type="entry name" value="PEPTIDE-N4-(N-ACETYL-BETA-GLUCOSAMINYL)ASPARAGINE AMIDASE A PROTEIN"/>
    <property type="match status" value="1"/>
</dbReference>
<dbReference type="Pfam" id="PF12222">
    <property type="entry name" value="PNGaseA"/>
    <property type="match status" value="1"/>
</dbReference>
<feature type="domain" description="Peptide N-acetyl-beta-D-glucosaminyl asparaginase amidase A N-terminal" evidence="1">
    <location>
        <begin position="10"/>
        <end position="102"/>
    </location>
</feature>
<evidence type="ECO:0000313" key="3">
    <source>
        <dbReference type="Proteomes" id="UP000287651"/>
    </source>
</evidence>
<dbReference type="EMBL" id="AMZH03024162">
    <property type="protein sequence ID" value="RRT36027.1"/>
    <property type="molecule type" value="Genomic_DNA"/>
</dbReference>
<sequence>MLTTLSFITDNVDGRFVGGQVPYAIIYSSSINPYFWSPVTAIGTFDIPSHDIDLTPFLELLLDRLPHELTIGCTTSTLKVNRNARWHNQDGHSEVTAEGQLRFVGWVSSSKGNMTTTVRQKVRFKSQVSMHNHRAVRQVDVVNKEKTTVTTKSGQRMVGKVQLVMEAPLQVQTSVVKVEGVPMFENTQLSHQLQEAAYVKDLSAASMSMLSDRQEAEGSAVMHDEEAQRGIASTRSYYKYTDDNSCYLRTVNAEEGAIKIDMASRSCFAISDGGLRWPVRRLPRHLRLTRLPSPSLPHSN</sequence>
<protein>
    <recommendedName>
        <fullName evidence="1">Peptide N-acetyl-beta-D-glucosaminyl asparaginase amidase A N-terminal domain-containing protein</fullName>
    </recommendedName>
</protein>
<evidence type="ECO:0000313" key="2">
    <source>
        <dbReference type="EMBL" id="RRT36027.1"/>
    </source>
</evidence>
<organism evidence="2 3">
    <name type="scientific">Ensete ventricosum</name>
    <name type="common">Abyssinian banana</name>
    <name type="synonym">Musa ensete</name>
    <dbReference type="NCBI Taxonomy" id="4639"/>
    <lineage>
        <taxon>Eukaryota</taxon>
        <taxon>Viridiplantae</taxon>
        <taxon>Streptophyta</taxon>
        <taxon>Embryophyta</taxon>
        <taxon>Tracheophyta</taxon>
        <taxon>Spermatophyta</taxon>
        <taxon>Magnoliopsida</taxon>
        <taxon>Liliopsida</taxon>
        <taxon>Zingiberales</taxon>
        <taxon>Musaceae</taxon>
        <taxon>Ensete</taxon>
    </lineage>
</organism>
<dbReference type="InterPro" id="IPR056948">
    <property type="entry name" value="PNGaseA_N"/>
</dbReference>
<comment type="caution">
    <text evidence="2">The sequence shown here is derived from an EMBL/GenBank/DDBJ whole genome shotgun (WGS) entry which is preliminary data.</text>
</comment>
<dbReference type="Proteomes" id="UP000287651">
    <property type="component" value="Unassembled WGS sequence"/>
</dbReference>
<proteinExistence type="predicted"/>
<accession>A0A426X975</accession>
<evidence type="ECO:0000259" key="1">
    <source>
        <dbReference type="Pfam" id="PF12222"/>
    </source>
</evidence>